<feature type="compositionally biased region" description="Basic and acidic residues" evidence="9">
    <location>
        <begin position="137"/>
        <end position="152"/>
    </location>
</feature>
<protein>
    <recommendedName>
        <fullName evidence="13">Melanocortin 2 receptor accessory protein</fullName>
    </recommendedName>
</protein>
<dbReference type="GO" id="GO:0030545">
    <property type="term" value="F:signaling receptor regulator activity"/>
    <property type="evidence" value="ECO:0007669"/>
    <property type="project" value="TreeGrafter"/>
</dbReference>
<organism evidence="11 12">
    <name type="scientific">Xiphophorus couchianus</name>
    <name type="common">Monterrey platyfish</name>
    <dbReference type="NCBI Taxonomy" id="32473"/>
    <lineage>
        <taxon>Eukaryota</taxon>
        <taxon>Metazoa</taxon>
        <taxon>Chordata</taxon>
        <taxon>Craniata</taxon>
        <taxon>Vertebrata</taxon>
        <taxon>Euteleostomi</taxon>
        <taxon>Actinopterygii</taxon>
        <taxon>Neopterygii</taxon>
        <taxon>Teleostei</taxon>
        <taxon>Neoteleostei</taxon>
        <taxon>Acanthomorphata</taxon>
        <taxon>Ovalentaria</taxon>
        <taxon>Atherinomorphae</taxon>
        <taxon>Cyprinodontiformes</taxon>
        <taxon>Poeciliidae</taxon>
        <taxon>Poeciliinae</taxon>
        <taxon>Xiphophorus</taxon>
    </lineage>
</organism>
<dbReference type="GeneTree" id="ENSGT01010000222559"/>
<dbReference type="Proteomes" id="UP000261380">
    <property type="component" value="Unplaced"/>
</dbReference>
<evidence type="ECO:0000256" key="3">
    <source>
        <dbReference type="ARBA" id="ARBA00010063"/>
    </source>
</evidence>
<evidence type="ECO:0000256" key="10">
    <source>
        <dbReference type="SAM" id="Phobius"/>
    </source>
</evidence>
<dbReference type="Ensembl" id="ENSXCOT00000007214.1">
    <property type="protein sequence ID" value="ENSXCOP00000007123.1"/>
    <property type="gene ID" value="ENSXCOG00000005506.1"/>
</dbReference>
<feature type="region of interest" description="Disordered" evidence="9">
    <location>
        <begin position="132"/>
        <end position="152"/>
    </location>
</feature>
<feature type="compositionally biased region" description="Polar residues" evidence="9">
    <location>
        <begin position="92"/>
        <end position="103"/>
    </location>
</feature>
<dbReference type="GO" id="GO:0072659">
    <property type="term" value="P:protein localization to plasma membrane"/>
    <property type="evidence" value="ECO:0007669"/>
    <property type="project" value="TreeGrafter"/>
</dbReference>
<comment type="subcellular location">
    <subcellularLocation>
        <location evidence="1">Cell membrane</location>
        <topology evidence="1">Single-pass membrane protein</topology>
    </subcellularLocation>
    <subcellularLocation>
        <location evidence="2">Endoplasmic reticulum membrane</location>
        <topology evidence="2">Single-pass membrane protein</topology>
    </subcellularLocation>
</comment>
<keyword evidence="4" id="KW-1003">Cell membrane</keyword>
<evidence type="ECO:0000313" key="11">
    <source>
        <dbReference type="Ensembl" id="ENSXCOP00000007123.1"/>
    </source>
</evidence>
<dbReference type="AlphaFoldDB" id="A0A3B5L476"/>
<comment type="similarity">
    <text evidence="3">Belongs to the MRAP family.</text>
</comment>
<feature type="transmembrane region" description="Helical" evidence="10">
    <location>
        <begin position="46"/>
        <end position="79"/>
    </location>
</feature>
<dbReference type="GO" id="GO:0106070">
    <property type="term" value="P:regulation of adenylate cyclase-activating G protein-coupled receptor signaling pathway"/>
    <property type="evidence" value="ECO:0007669"/>
    <property type="project" value="TreeGrafter"/>
</dbReference>
<evidence type="ECO:0000256" key="9">
    <source>
        <dbReference type="SAM" id="MobiDB-lite"/>
    </source>
</evidence>
<dbReference type="PANTHER" id="PTHR28675:SF2">
    <property type="entry name" value="MELANOCORTIN-2 RECEPTOR ACCESSORY PROTEIN"/>
    <property type="match status" value="1"/>
</dbReference>
<keyword evidence="12" id="KW-1185">Reference proteome</keyword>
<evidence type="ECO:0000256" key="5">
    <source>
        <dbReference type="ARBA" id="ARBA00022692"/>
    </source>
</evidence>
<accession>A0A3B5L476</accession>
<dbReference type="GO" id="GO:0031782">
    <property type="term" value="F:type 4 melanocortin receptor binding"/>
    <property type="evidence" value="ECO:0007669"/>
    <property type="project" value="TreeGrafter"/>
</dbReference>
<reference evidence="11" key="1">
    <citation type="submission" date="2025-08" db="UniProtKB">
        <authorList>
            <consortium name="Ensembl"/>
        </authorList>
    </citation>
    <scope>IDENTIFICATION</scope>
</reference>
<evidence type="ECO:0000256" key="8">
    <source>
        <dbReference type="ARBA" id="ARBA00023136"/>
    </source>
</evidence>
<sequence length="152" mass="17416">MTSYFSKNDTIVPGNSTSAPLYEWEYYLDYLDPVFVDESQLKYHKYSIVIILWVSLAAFVGFLFLILNLMSLIGLLVCLHGERCPDARGRSQESAQTGSTEQPSHPICKEEITQTPASMTKRHSYEVLPEVSADGQSHTEKFTDEWEWKTFH</sequence>
<evidence type="ECO:0000256" key="4">
    <source>
        <dbReference type="ARBA" id="ARBA00022475"/>
    </source>
</evidence>
<evidence type="ECO:0008006" key="13">
    <source>
        <dbReference type="Google" id="ProtNLM"/>
    </source>
</evidence>
<keyword evidence="7 10" id="KW-1133">Transmembrane helix</keyword>
<dbReference type="GO" id="GO:0031781">
    <property type="term" value="F:type 3 melanocortin receptor binding"/>
    <property type="evidence" value="ECO:0007669"/>
    <property type="project" value="TreeGrafter"/>
</dbReference>
<dbReference type="InterPro" id="IPR028111">
    <property type="entry name" value="MRAP"/>
</dbReference>
<evidence type="ECO:0000256" key="1">
    <source>
        <dbReference type="ARBA" id="ARBA00004162"/>
    </source>
</evidence>
<dbReference type="GO" id="GO:0031783">
    <property type="term" value="F:type 5 melanocortin receptor binding"/>
    <property type="evidence" value="ECO:0007669"/>
    <property type="project" value="TreeGrafter"/>
</dbReference>
<evidence type="ECO:0000256" key="2">
    <source>
        <dbReference type="ARBA" id="ARBA00004389"/>
    </source>
</evidence>
<keyword evidence="5 10" id="KW-0812">Transmembrane</keyword>
<dbReference type="GO" id="GO:0005886">
    <property type="term" value="C:plasma membrane"/>
    <property type="evidence" value="ECO:0007669"/>
    <property type="project" value="UniProtKB-SubCell"/>
</dbReference>
<dbReference type="GO" id="GO:0070996">
    <property type="term" value="F:type 1 melanocortin receptor binding"/>
    <property type="evidence" value="ECO:0007669"/>
    <property type="project" value="TreeGrafter"/>
</dbReference>
<dbReference type="Pfam" id="PF15183">
    <property type="entry name" value="MRAP"/>
    <property type="match status" value="1"/>
</dbReference>
<dbReference type="STRING" id="32473.ENSXCOP00000007123"/>
<reference evidence="11" key="2">
    <citation type="submission" date="2025-09" db="UniProtKB">
        <authorList>
            <consortium name="Ensembl"/>
        </authorList>
    </citation>
    <scope>IDENTIFICATION</scope>
</reference>
<evidence type="ECO:0000256" key="7">
    <source>
        <dbReference type="ARBA" id="ARBA00022989"/>
    </source>
</evidence>
<proteinExistence type="inferred from homology"/>
<keyword evidence="6" id="KW-0256">Endoplasmic reticulum</keyword>
<dbReference type="PANTHER" id="PTHR28675">
    <property type="entry name" value="MELANOCORTIN-2 RECEPTOR ACCESSORY PROTEIN 2"/>
    <property type="match status" value="1"/>
</dbReference>
<evidence type="ECO:0000256" key="6">
    <source>
        <dbReference type="ARBA" id="ARBA00022824"/>
    </source>
</evidence>
<name>A0A3B5L476_9TELE</name>
<keyword evidence="8 10" id="KW-0472">Membrane</keyword>
<dbReference type="GO" id="GO:0005789">
    <property type="term" value="C:endoplasmic reticulum membrane"/>
    <property type="evidence" value="ECO:0007669"/>
    <property type="project" value="UniProtKB-SubCell"/>
</dbReference>
<evidence type="ECO:0000313" key="12">
    <source>
        <dbReference type="Proteomes" id="UP000261380"/>
    </source>
</evidence>
<feature type="region of interest" description="Disordered" evidence="9">
    <location>
        <begin position="88"/>
        <end position="108"/>
    </location>
</feature>
<dbReference type="GO" id="GO:0031780">
    <property type="term" value="F:corticotropin hormone receptor binding"/>
    <property type="evidence" value="ECO:0007669"/>
    <property type="project" value="TreeGrafter"/>
</dbReference>